<feature type="transmembrane region" description="Helical" evidence="1">
    <location>
        <begin position="6"/>
        <end position="24"/>
    </location>
</feature>
<keyword evidence="1" id="KW-0812">Transmembrane</keyword>
<evidence type="ECO:0000313" key="2">
    <source>
        <dbReference type="EMBL" id="SJZ76743.1"/>
    </source>
</evidence>
<dbReference type="Proteomes" id="UP000190657">
    <property type="component" value="Unassembled WGS sequence"/>
</dbReference>
<reference evidence="3" key="1">
    <citation type="submission" date="2017-02" db="EMBL/GenBank/DDBJ databases">
        <authorList>
            <person name="Varghese N."/>
            <person name="Submissions S."/>
        </authorList>
    </citation>
    <scope>NUCLEOTIDE SEQUENCE [LARGE SCALE GENOMIC DNA]</scope>
    <source>
        <strain evidence="3">ATCC 51222</strain>
    </source>
</reference>
<dbReference type="EMBL" id="FUWW01000021">
    <property type="protein sequence ID" value="SJZ76743.1"/>
    <property type="molecule type" value="Genomic_DNA"/>
</dbReference>
<dbReference type="RefSeq" id="WP_273339237.1">
    <property type="nucleotide sequence ID" value="NZ_FUWW01000021.1"/>
</dbReference>
<keyword evidence="1" id="KW-0472">Membrane</keyword>
<organism evidence="2 3">
    <name type="scientific">Eubacterium coprostanoligenes</name>
    <dbReference type="NCBI Taxonomy" id="290054"/>
    <lineage>
        <taxon>Bacteria</taxon>
        <taxon>Bacillati</taxon>
        <taxon>Bacillota</taxon>
        <taxon>Clostridia</taxon>
        <taxon>Eubacteriales</taxon>
        <taxon>Eubacteriaceae</taxon>
        <taxon>Eubacterium</taxon>
    </lineage>
</organism>
<dbReference type="AlphaFoldDB" id="A0A1T4NCB2"/>
<keyword evidence="1" id="KW-1133">Transmembrane helix</keyword>
<protein>
    <submittedName>
        <fullName evidence="2">Uncharacterized protein</fullName>
    </submittedName>
</protein>
<keyword evidence="3" id="KW-1185">Reference proteome</keyword>
<evidence type="ECO:0000256" key="1">
    <source>
        <dbReference type="SAM" id="Phobius"/>
    </source>
</evidence>
<evidence type="ECO:0000313" key="3">
    <source>
        <dbReference type="Proteomes" id="UP000190657"/>
    </source>
</evidence>
<accession>A0A1T4NCB2</accession>
<proteinExistence type="predicted"/>
<sequence>MSKEALIIAILIALIILWFTETLGMQKTSRILAGAIDLGFAVLR</sequence>
<name>A0A1T4NCB2_9FIRM</name>
<gene>
    <name evidence="2" type="ORF">SAMN02745114_01546</name>
</gene>